<organism evidence="1 2">
    <name type="scientific">Diplogelasinospora grovesii</name>
    <dbReference type="NCBI Taxonomy" id="303347"/>
    <lineage>
        <taxon>Eukaryota</taxon>
        <taxon>Fungi</taxon>
        <taxon>Dikarya</taxon>
        <taxon>Ascomycota</taxon>
        <taxon>Pezizomycotina</taxon>
        <taxon>Sordariomycetes</taxon>
        <taxon>Sordariomycetidae</taxon>
        <taxon>Sordariales</taxon>
        <taxon>Diplogelasinosporaceae</taxon>
        <taxon>Diplogelasinospora</taxon>
    </lineage>
</organism>
<keyword evidence="2" id="KW-1185">Reference proteome</keyword>
<evidence type="ECO:0000313" key="1">
    <source>
        <dbReference type="EMBL" id="KAK3936688.1"/>
    </source>
</evidence>
<comment type="caution">
    <text evidence="1">The sequence shown here is derived from an EMBL/GenBank/DDBJ whole genome shotgun (WGS) entry which is preliminary data.</text>
</comment>
<dbReference type="EMBL" id="MU853875">
    <property type="protein sequence ID" value="KAK3936688.1"/>
    <property type="molecule type" value="Genomic_DNA"/>
</dbReference>
<dbReference type="AlphaFoldDB" id="A0AAN6N1X8"/>
<proteinExistence type="predicted"/>
<protein>
    <submittedName>
        <fullName evidence="1">Uncharacterized protein</fullName>
    </submittedName>
</protein>
<sequence length="219" mass="23980">MLWSSLSRVATCLDERPTVSVPTAMLQRIGVILDGSRLGVEQIKVALAFIPGHATLQKLVDSLEAYAAALDIVPSQGVIPTKIPSETSYGGTDDSLLGRLDRLISSAQAASKEYSSAVASTVVSSGLSTLKHPLILSEMLPSRPALRPRPLYMSQEVADHSLDDDRHGECHVEEPICSAADDQGKFQAEQPTSSTPRETRYTRMYRYEDDEEFEFFGFC</sequence>
<accession>A0AAN6N1X8</accession>
<name>A0AAN6N1X8_9PEZI</name>
<dbReference type="Proteomes" id="UP001303473">
    <property type="component" value="Unassembled WGS sequence"/>
</dbReference>
<evidence type="ECO:0000313" key="2">
    <source>
        <dbReference type="Proteomes" id="UP001303473"/>
    </source>
</evidence>
<reference evidence="2" key="1">
    <citation type="journal article" date="2023" name="Mol. Phylogenet. Evol.">
        <title>Genome-scale phylogeny and comparative genomics of the fungal order Sordariales.</title>
        <authorList>
            <person name="Hensen N."/>
            <person name="Bonometti L."/>
            <person name="Westerberg I."/>
            <person name="Brannstrom I.O."/>
            <person name="Guillou S."/>
            <person name="Cros-Aarteil S."/>
            <person name="Calhoun S."/>
            <person name="Haridas S."/>
            <person name="Kuo A."/>
            <person name="Mondo S."/>
            <person name="Pangilinan J."/>
            <person name="Riley R."/>
            <person name="LaButti K."/>
            <person name="Andreopoulos B."/>
            <person name="Lipzen A."/>
            <person name="Chen C."/>
            <person name="Yan M."/>
            <person name="Daum C."/>
            <person name="Ng V."/>
            <person name="Clum A."/>
            <person name="Steindorff A."/>
            <person name="Ohm R.A."/>
            <person name="Martin F."/>
            <person name="Silar P."/>
            <person name="Natvig D.O."/>
            <person name="Lalanne C."/>
            <person name="Gautier V."/>
            <person name="Ament-Velasquez S.L."/>
            <person name="Kruys A."/>
            <person name="Hutchinson M.I."/>
            <person name="Powell A.J."/>
            <person name="Barry K."/>
            <person name="Miller A.N."/>
            <person name="Grigoriev I.V."/>
            <person name="Debuchy R."/>
            <person name="Gladieux P."/>
            <person name="Hiltunen Thoren M."/>
            <person name="Johannesson H."/>
        </authorList>
    </citation>
    <scope>NUCLEOTIDE SEQUENCE [LARGE SCALE GENOMIC DNA]</scope>
    <source>
        <strain evidence="2">CBS 340.73</strain>
    </source>
</reference>
<gene>
    <name evidence="1" type="ORF">QBC46DRAFT_394374</name>
</gene>